<proteinExistence type="predicted"/>
<feature type="region of interest" description="Disordered" evidence="1">
    <location>
        <begin position="299"/>
        <end position="318"/>
    </location>
</feature>
<evidence type="ECO:0000256" key="1">
    <source>
        <dbReference type="SAM" id="MobiDB-lite"/>
    </source>
</evidence>
<feature type="compositionally biased region" description="Basic and acidic residues" evidence="1">
    <location>
        <begin position="99"/>
        <end position="117"/>
    </location>
</feature>
<evidence type="ECO:0000313" key="2">
    <source>
        <dbReference type="EMBL" id="KAH7093044.1"/>
    </source>
</evidence>
<feature type="region of interest" description="Disordered" evidence="1">
    <location>
        <begin position="202"/>
        <end position="228"/>
    </location>
</feature>
<dbReference type="AlphaFoldDB" id="A0A8K0RFF1"/>
<dbReference type="Proteomes" id="UP000813461">
    <property type="component" value="Unassembled WGS sequence"/>
</dbReference>
<feature type="compositionally biased region" description="Polar residues" evidence="1">
    <location>
        <begin position="209"/>
        <end position="228"/>
    </location>
</feature>
<name>A0A8K0RFF1_9PLEO</name>
<dbReference type="OrthoDB" id="4120989at2759"/>
<comment type="caution">
    <text evidence="2">The sequence shown here is derived from an EMBL/GenBank/DDBJ whole genome shotgun (WGS) entry which is preliminary data.</text>
</comment>
<feature type="region of interest" description="Disordered" evidence="1">
    <location>
        <begin position="99"/>
        <end position="119"/>
    </location>
</feature>
<evidence type="ECO:0000313" key="3">
    <source>
        <dbReference type="Proteomes" id="UP000813461"/>
    </source>
</evidence>
<keyword evidence="3" id="KW-1185">Reference proteome</keyword>
<feature type="compositionally biased region" description="Polar residues" evidence="1">
    <location>
        <begin position="304"/>
        <end position="315"/>
    </location>
</feature>
<feature type="region of interest" description="Disordered" evidence="1">
    <location>
        <begin position="136"/>
        <end position="186"/>
    </location>
</feature>
<gene>
    <name evidence="2" type="ORF">FB567DRAFT_161920</name>
</gene>
<protein>
    <submittedName>
        <fullName evidence="2">Uncharacterized protein</fullName>
    </submittedName>
</protein>
<organism evidence="2 3">
    <name type="scientific">Paraphoma chrysanthemicola</name>
    <dbReference type="NCBI Taxonomy" id="798071"/>
    <lineage>
        <taxon>Eukaryota</taxon>
        <taxon>Fungi</taxon>
        <taxon>Dikarya</taxon>
        <taxon>Ascomycota</taxon>
        <taxon>Pezizomycotina</taxon>
        <taxon>Dothideomycetes</taxon>
        <taxon>Pleosporomycetidae</taxon>
        <taxon>Pleosporales</taxon>
        <taxon>Pleosporineae</taxon>
        <taxon>Phaeosphaeriaceae</taxon>
        <taxon>Paraphoma</taxon>
    </lineage>
</organism>
<accession>A0A8K0RFF1</accession>
<sequence length="399" mass="44838">MDSSTRLYTRLGEIPEDPNDPESLAELLVCAFGAFERYYVCWKTQSGAYRQDGYDLPPALKDWLYPEDGTNRDFATLQVVFGRGEEYFASDKDGKLEYKEPEVKKPAEDEEKGDKPALRRARTVSFLRPLSDISTRSEPLTMEMAESRRSSAASSRRASRPPSLSFSRTSSSASILSDVDEQAPEPYLKRRSQTYLASQWTPLDASAPSRDQSVSPTKIPSYFSQSEAMPTITQAMRPIQRSQHMPSQANSLKAIPRQISDFEVPEGYMLVPISSSQTTNPTTCTCGCHDVPIEKRSRPEYVDQSLQTDPSSSPPRTALRIDTTRSLHQPLAAYSATPQDDSSPQFVDYHAENPIFMGRMMNYFSKPGYQLGDSLVSGYQTPQPVVYQYQDEFGEEALR</sequence>
<reference evidence="2" key="1">
    <citation type="journal article" date="2021" name="Nat. Commun.">
        <title>Genetic determinants of endophytism in the Arabidopsis root mycobiome.</title>
        <authorList>
            <person name="Mesny F."/>
            <person name="Miyauchi S."/>
            <person name="Thiergart T."/>
            <person name="Pickel B."/>
            <person name="Atanasova L."/>
            <person name="Karlsson M."/>
            <person name="Huettel B."/>
            <person name="Barry K.W."/>
            <person name="Haridas S."/>
            <person name="Chen C."/>
            <person name="Bauer D."/>
            <person name="Andreopoulos W."/>
            <person name="Pangilinan J."/>
            <person name="LaButti K."/>
            <person name="Riley R."/>
            <person name="Lipzen A."/>
            <person name="Clum A."/>
            <person name="Drula E."/>
            <person name="Henrissat B."/>
            <person name="Kohler A."/>
            <person name="Grigoriev I.V."/>
            <person name="Martin F.M."/>
            <person name="Hacquard S."/>
        </authorList>
    </citation>
    <scope>NUCLEOTIDE SEQUENCE</scope>
    <source>
        <strain evidence="2">MPI-SDFR-AT-0120</strain>
    </source>
</reference>
<feature type="compositionally biased region" description="Low complexity" evidence="1">
    <location>
        <begin position="150"/>
        <end position="177"/>
    </location>
</feature>
<dbReference type="EMBL" id="JAGMVJ010000002">
    <property type="protein sequence ID" value="KAH7093044.1"/>
    <property type="molecule type" value="Genomic_DNA"/>
</dbReference>